<sequence>MREETAMSCLYVVEQGSKIKHIGGQFILEVKDGENRVVPDEILESISIFGNSVLTTQAIKACLEKNINVSFLSTKGRYFGKLMSNTATNPDRLKAQAYLSDNIDECLKFAKIILKAKINNQDVILRRYAKSSEADISSHIKDLKIYEEHIEKGKDINKIMGYEGIAARTYFEALSKLIKPEFKFSGRNKRPPKDAFNSMLSLGYSLIYNEIFSEIENRNLSPYIGFIHKLKDRHPALVSDLIEEWRAVLVDATMMSLIQGNEILIEEFTKDEYSEAVFISDLAVKQIVRKIENKLRSQNNYLEYLNEPISFRKAIWWQVKSLASCIESGNLAEYKPIRIR</sequence>
<dbReference type="InterPro" id="IPR050646">
    <property type="entry name" value="Cas1"/>
</dbReference>
<evidence type="ECO:0000256" key="1">
    <source>
        <dbReference type="ARBA" id="ARBA00022722"/>
    </source>
</evidence>
<organism evidence="11 12">
    <name type="scientific">Catonella morbi ATCC 51271</name>
    <dbReference type="NCBI Taxonomy" id="592026"/>
    <lineage>
        <taxon>Bacteria</taxon>
        <taxon>Bacillati</taxon>
        <taxon>Bacillota</taxon>
        <taxon>Clostridia</taxon>
        <taxon>Lachnospirales</taxon>
        <taxon>Lachnospiraceae</taxon>
        <taxon>Catonella</taxon>
    </lineage>
</organism>
<keyword evidence="4 10" id="KW-0378">Hydrolase</keyword>
<gene>
    <name evidence="10" type="primary">cas1</name>
    <name evidence="11" type="ORF">GCWU0000282_001844</name>
</gene>
<feature type="binding site" evidence="10">
    <location>
        <position position="243"/>
    </location>
    <ligand>
        <name>Mn(2+)</name>
        <dbReference type="ChEBI" id="CHEBI:29035"/>
    </ligand>
</feature>
<dbReference type="GO" id="GO:0046872">
    <property type="term" value="F:metal ion binding"/>
    <property type="evidence" value="ECO:0007669"/>
    <property type="project" value="UniProtKB-UniRule"/>
</dbReference>
<comment type="cofactor">
    <cofactor evidence="10">
        <name>Mg(2+)</name>
        <dbReference type="ChEBI" id="CHEBI:18420"/>
    </cofactor>
    <cofactor evidence="10">
        <name>Mn(2+)</name>
        <dbReference type="ChEBI" id="CHEBI:29035"/>
    </cofactor>
</comment>
<evidence type="ECO:0000256" key="8">
    <source>
        <dbReference type="ARBA" id="ARBA00023211"/>
    </source>
</evidence>
<keyword evidence="2 10" id="KW-0479">Metal-binding</keyword>
<evidence type="ECO:0000256" key="10">
    <source>
        <dbReference type="HAMAP-Rule" id="MF_01470"/>
    </source>
</evidence>
<dbReference type="GO" id="GO:0016787">
    <property type="term" value="F:hydrolase activity"/>
    <property type="evidence" value="ECO:0007669"/>
    <property type="project" value="UniProtKB-KW"/>
</dbReference>
<dbReference type="EMBL" id="ACIL03000013">
    <property type="protein sequence ID" value="ESL02973.1"/>
    <property type="molecule type" value="Genomic_DNA"/>
</dbReference>
<feature type="binding site" evidence="10">
    <location>
        <position position="163"/>
    </location>
    <ligand>
        <name>Mn(2+)</name>
        <dbReference type="ChEBI" id="CHEBI:29035"/>
    </ligand>
</feature>
<protein>
    <recommendedName>
        <fullName evidence="10">CRISPR-associated endonuclease Cas1</fullName>
        <ecNumber evidence="10">3.1.-.-</ecNumber>
    </recommendedName>
</protein>
<dbReference type="Pfam" id="PF01867">
    <property type="entry name" value="Cas_Cas1"/>
    <property type="match status" value="1"/>
</dbReference>
<comment type="subunit">
    <text evidence="9 10">Homodimer, forms a heterotetramer with a Cas2 homodimer.</text>
</comment>
<dbReference type="PANTHER" id="PTHR34353:SF2">
    <property type="entry name" value="CRISPR-ASSOCIATED ENDONUCLEASE CAS1 1"/>
    <property type="match status" value="1"/>
</dbReference>
<accession>V2Y1W5</accession>
<dbReference type="STRING" id="592026.GCWU0000282_001844"/>
<comment type="function">
    <text evidence="10">CRISPR (clustered regularly interspaced short palindromic repeat), is an adaptive immune system that provides protection against mobile genetic elements (viruses, transposable elements and conjugative plasmids). CRISPR clusters contain spacers, sequences complementary to antecedent mobile elements, and target invading nucleic acids. CRISPR clusters are transcribed and processed into CRISPR RNA (crRNA). Acts as a dsDNA endonuclease. Involved in the integration of spacer DNA into the CRISPR cassette.</text>
</comment>
<evidence type="ECO:0000256" key="3">
    <source>
        <dbReference type="ARBA" id="ARBA00022759"/>
    </source>
</evidence>
<dbReference type="InterPro" id="IPR042206">
    <property type="entry name" value="CRISPR-assoc_Cas1_C"/>
</dbReference>
<dbReference type="GO" id="GO:0003677">
    <property type="term" value="F:DNA binding"/>
    <property type="evidence" value="ECO:0007669"/>
    <property type="project" value="UniProtKB-KW"/>
</dbReference>
<dbReference type="GO" id="GO:0004519">
    <property type="term" value="F:endonuclease activity"/>
    <property type="evidence" value="ECO:0007669"/>
    <property type="project" value="UniProtKB-UniRule"/>
</dbReference>
<dbReference type="eggNOG" id="COG1518">
    <property type="taxonomic scope" value="Bacteria"/>
</dbReference>
<dbReference type="HAMAP" id="MF_01470">
    <property type="entry name" value="Cas1"/>
    <property type="match status" value="1"/>
</dbReference>
<dbReference type="EC" id="3.1.-.-" evidence="10"/>
<evidence type="ECO:0000256" key="6">
    <source>
        <dbReference type="ARBA" id="ARBA00023118"/>
    </source>
</evidence>
<keyword evidence="12" id="KW-1185">Reference proteome</keyword>
<dbReference type="HOGENOM" id="CLU_052779_1_1_9"/>
<name>V2Y1W5_9FIRM</name>
<dbReference type="AlphaFoldDB" id="V2Y1W5"/>
<feature type="binding site" evidence="10">
    <location>
        <position position="228"/>
    </location>
    <ligand>
        <name>Mn(2+)</name>
        <dbReference type="ChEBI" id="CHEBI:29035"/>
    </ligand>
</feature>
<dbReference type="InterPro" id="IPR042211">
    <property type="entry name" value="CRISPR-assoc_Cas1_N"/>
</dbReference>
<dbReference type="GO" id="GO:0043571">
    <property type="term" value="P:maintenance of CRISPR repeat elements"/>
    <property type="evidence" value="ECO:0007669"/>
    <property type="project" value="UniProtKB-UniRule"/>
</dbReference>
<evidence type="ECO:0000256" key="9">
    <source>
        <dbReference type="ARBA" id="ARBA00038592"/>
    </source>
</evidence>
<keyword evidence="6 10" id="KW-0051">Antiviral defense</keyword>
<keyword evidence="1 10" id="KW-0540">Nuclease</keyword>
<dbReference type="CDD" id="cd09634">
    <property type="entry name" value="Cas1_I-II-III"/>
    <property type="match status" value="1"/>
</dbReference>
<evidence type="ECO:0000256" key="7">
    <source>
        <dbReference type="ARBA" id="ARBA00023125"/>
    </source>
</evidence>
<dbReference type="Gene3D" id="1.20.120.920">
    <property type="entry name" value="CRISPR-associated endonuclease Cas1, C-terminal domain"/>
    <property type="match status" value="1"/>
</dbReference>
<dbReference type="NCBIfam" id="TIGR00287">
    <property type="entry name" value="cas1"/>
    <property type="match status" value="1"/>
</dbReference>
<evidence type="ECO:0000256" key="5">
    <source>
        <dbReference type="ARBA" id="ARBA00022842"/>
    </source>
</evidence>
<dbReference type="PANTHER" id="PTHR34353">
    <property type="entry name" value="CRISPR-ASSOCIATED ENDONUCLEASE CAS1 1"/>
    <property type="match status" value="1"/>
</dbReference>
<comment type="caution">
    <text evidence="11">The sequence shown here is derived from an EMBL/GenBank/DDBJ whole genome shotgun (WGS) entry which is preliminary data.</text>
</comment>
<dbReference type="InterPro" id="IPR002729">
    <property type="entry name" value="CRISPR-assoc_Cas1"/>
</dbReference>
<proteinExistence type="inferred from homology"/>
<keyword evidence="5 10" id="KW-0460">Magnesium</keyword>
<keyword evidence="8 10" id="KW-0464">Manganese</keyword>
<reference evidence="11 12" key="1">
    <citation type="submission" date="2013-06" db="EMBL/GenBank/DDBJ databases">
        <authorList>
            <person name="Weinstock G."/>
            <person name="Sodergren E."/>
            <person name="Clifton S."/>
            <person name="Fulton L."/>
            <person name="Fulton B."/>
            <person name="Courtney L."/>
            <person name="Fronick C."/>
            <person name="Harrison M."/>
            <person name="Strong C."/>
            <person name="Farmer C."/>
            <person name="Delahaunty K."/>
            <person name="Markovic C."/>
            <person name="Hall O."/>
            <person name="Minx P."/>
            <person name="Tomlinson C."/>
            <person name="Mitreva M."/>
            <person name="Nelson J."/>
            <person name="Hou S."/>
            <person name="Wollam A."/>
            <person name="Pepin K.H."/>
            <person name="Johnson M."/>
            <person name="Bhonagiri V."/>
            <person name="Nash W.E."/>
            <person name="Warren W."/>
            <person name="Chinwalla A."/>
            <person name="Mardis E.R."/>
            <person name="Wilson R.K."/>
        </authorList>
    </citation>
    <scope>NUCLEOTIDE SEQUENCE [LARGE SCALE GENOMIC DNA]</scope>
    <source>
        <strain evidence="11 12">ATCC 51271</strain>
    </source>
</reference>
<evidence type="ECO:0000313" key="12">
    <source>
        <dbReference type="Proteomes" id="UP000018227"/>
    </source>
</evidence>
<evidence type="ECO:0000256" key="2">
    <source>
        <dbReference type="ARBA" id="ARBA00022723"/>
    </source>
</evidence>
<keyword evidence="3 10" id="KW-0255">Endonuclease</keyword>
<evidence type="ECO:0000313" key="11">
    <source>
        <dbReference type="EMBL" id="ESL02973.1"/>
    </source>
</evidence>
<keyword evidence="7 10" id="KW-0238">DNA-binding</keyword>
<dbReference type="Proteomes" id="UP000018227">
    <property type="component" value="Unassembled WGS sequence"/>
</dbReference>
<comment type="similarity">
    <text evidence="10">Belongs to the CRISPR-associated endonuclease Cas1 family.</text>
</comment>
<dbReference type="Gene3D" id="3.100.10.20">
    <property type="entry name" value="CRISPR-associated endonuclease Cas1, N-terminal domain"/>
    <property type="match status" value="1"/>
</dbReference>
<dbReference type="GO" id="GO:0051607">
    <property type="term" value="P:defense response to virus"/>
    <property type="evidence" value="ECO:0007669"/>
    <property type="project" value="UniProtKB-UniRule"/>
</dbReference>
<evidence type="ECO:0000256" key="4">
    <source>
        <dbReference type="ARBA" id="ARBA00022801"/>
    </source>
</evidence>